<dbReference type="RefSeq" id="WP_148080190.1">
    <property type="nucleotide sequence ID" value="NZ_CP042914.1"/>
</dbReference>
<evidence type="ECO:0000256" key="1">
    <source>
        <dbReference type="SAM" id="MobiDB-lite"/>
    </source>
</evidence>
<reference evidence="2 3" key="1">
    <citation type="submission" date="2019-08" db="EMBL/GenBank/DDBJ databases">
        <title>Deep-cultivation of Planctomycetes and their phenomic and genomic characterization uncovers novel biology.</title>
        <authorList>
            <person name="Wiegand S."/>
            <person name="Jogler M."/>
            <person name="Boedeker C."/>
            <person name="Pinto D."/>
            <person name="Vollmers J."/>
            <person name="Rivas-Marin E."/>
            <person name="Kohn T."/>
            <person name="Peeters S.H."/>
            <person name="Heuer A."/>
            <person name="Rast P."/>
            <person name="Oberbeckmann S."/>
            <person name="Bunk B."/>
            <person name="Jeske O."/>
            <person name="Meyerdierks A."/>
            <person name="Storesund J.E."/>
            <person name="Kallscheuer N."/>
            <person name="Luecker S."/>
            <person name="Lage O.M."/>
            <person name="Pohl T."/>
            <person name="Merkel B.J."/>
            <person name="Hornburger P."/>
            <person name="Mueller R.-W."/>
            <person name="Bruemmer F."/>
            <person name="Labrenz M."/>
            <person name="Spormann A.M."/>
            <person name="Op den Camp H."/>
            <person name="Overmann J."/>
            <person name="Amann R."/>
            <person name="Jetten M.S.M."/>
            <person name="Mascher T."/>
            <person name="Medema M.H."/>
            <person name="Devos D.P."/>
            <person name="Kaster A.-K."/>
            <person name="Ovreas L."/>
            <person name="Rohde M."/>
            <person name="Galperin M.Y."/>
            <person name="Jogler C."/>
        </authorList>
    </citation>
    <scope>NUCLEOTIDE SEQUENCE [LARGE SCALE GENOMIC DNA]</scope>
    <source>
        <strain evidence="2 3">UC8</strain>
    </source>
</reference>
<feature type="region of interest" description="Disordered" evidence="1">
    <location>
        <begin position="235"/>
        <end position="269"/>
    </location>
</feature>
<dbReference type="OrthoDB" id="252952at2"/>
<dbReference type="GO" id="GO:0004553">
    <property type="term" value="F:hydrolase activity, hydrolyzing O-glycosyl compounds"/>
    <property type="evidence" value="ECO:0007669"/>
    <property type="project" value="InterPro"/>
</dbReference>
<organism evidence="2 3">
    <name type="scientific">Roseimaritima ulvae</name>
    <dbReference type="NCBI Taxonomy" id="980254"/>
    <lineage>
        <taxon>Bacteria</taxon>
        <taxon>Pseudomonadati</taxon>
        <taxon>Planctomycetota</taxon>
        <taxon>Planctomycetia</taxon>
        <taxon>Pirellulales</taxon>
        <taxon>Pirellulaceae</taxon>
        <taxon>Roseimaritima</taxon>
    </lineage>
</organism>
<evidence type="ECO:0000313" key="2">
    <source>
        <dbReference type="EMBL" id="QEG39987.1"/>
    </source>
</evidence>
<dbReference type="InterPro" id="IPR002105">
    <property type="entry name" value="Dockerin_1_rpt"/>
</dbReference>
<name>A0A5B9QLP0_9BACT</name>
<evidence type="ECO:0000313" key="3">
    <source>
        <dbReference type="Proteomes" id="UP000325286"/>
    </source>
</evidence>
<accession>A0A5B9QLP0</accession>
<feature type="region of interest" description="Disordered" evidence="1">
    <location>
        <begin position="58"/>
        <end position="81"/>
    </location>
</feature>
<dbReference type="EMBL" id="CP042914">
    <property type="protein sequence ID" value="QEG39987.1"/>
    <property type="molecule type" value="Genomic_DNA"/>
</dbReference>
<dbReference type="GO" id="GO:0000272">
    <property type="term" value="P:polysaccharide catabolic process"/>
    <property type="evidence" value="ECO:0007669"/>
    <property type="project" value="InterPro"/>
</dbReference>
<protein>
    <recommendedName>
        <fullName evidence="4">Dockerin type I repeat protein</fullName>
    </recommendedName>
</protein>
<sequence>MPTLPRHRRSLRCESLERRNLLAAGFGLEHNFISPEDVDGSGDVTPYDALQVVNNLNRQARSEGQGEDSSSSSGLMLDVDADGTSSPSDAWRIINYLNQNGVHGALASSLVPIHDRIAALESALHSSSVPSWLGSGTAHDILASLYNGIAPEINSDLQDELDDALERFDLQLQYNELSDRLDSIADDLPSFDSIFSQLGSQIGSQYHELQDELADALEELHDQAGSVLDELFDDHYYDDDSDENTESVNGLAENGLSDDDDSSTTEQVSDVLSHIDEELENLFYDVASDIHDLNFSGVLNTLANVVHVHLPLLSSGLPDLFDSNIVDIPNDFSSELSDLYDRLESVYDDVVPEVEDALDHVFDSFSYIGSAASHLSSFVHYLHGYGSDYNTAT</sequence>
<gene>
    <name evidence="2" type="ORF">UC8_19900</name>
</gene>
<proteinExistence type="predicted"/>
<dbReference type="Pfam" id="PF00404">
    <property type="entry name" value="Dockerin_1"/>
    <property type="match status" value="1"/>
</dbReference>
<evidence type="ECO:0008006" key="4">
    <source>
        <dbReference type="Google" id="ProtNLM"/>
    </source>
</evidence>
<dbReference type="AlphaFoldDB" id="A0A5B9QLP0"/>
<keyword evidence="3" id="KW-1185">Reference proteome</keyword>
<feature type="compositionally biased region" description="Acidic residues" evidence="1">
    <location>
        <begin position="235"/>
        <end position="245"/>
    </location>
</feature>
<dbReference type="KEGG" id="rul:UC8_19900"/>
<dbReference type="Proteomes" id="UP000325286">
    <property type="component" value="Chromosome"/>
</dbReference>